<dbReference type="Gene3D" id="3.30.70.2520">
    <property type="match status" value="1"/>
</dbReference>
<dbReference type="PANTHER" id="PTHR43762">
    <property type="entry name" value="L-GULONOLACTONE OXIDASE"/>
    <property type="match status" value="1"/>
</dbReference>
<sequence length="189" mass="22311">MVVGMEAASPGPAGRLVRMGQAQIRHVFPSSLQLWGFLSWRWFVWLWDYAVGYYLLEFLLWISLKQEKEGAEDKGSKIRRGGHSTFVPSLVSWINRFFFWLLFSSRVENIAISYKIFNYECRFKQHVQDWAIPIEKTKEALLELKAALENNPKMVAHYPVEVRFARGDDIWLSPCFQRDSCYMNIIMYR</sequence>
<evidence type="ECO:0000313" key="4">
    <source>
        <dbReference type="EMBL" id="PKU28482.1"/>
    </source>
</evidence>
<evidence type="ECO:0000259" key="3">
    <source>
        <dbReference type="Pfam" id="PF04030"/>
    </source>
</evidence>
<accession>A0A2I0T3W2</accession>
<dbReference type="Proteomes" id="UP000233556">
    <property type="component" value="Unassembled WGS sequence"/>
</dbReference>
<organism evidence="4 5">
    <name type="scientific">Limosa lapponica baueri</name>
    <dbReference type="NCBI Taxonomy" id="1758121"/>
    <lineage>
        <taxon>Eukaryota</taxon>
        <taxon>Metazoa</taxon>
        <taxon>Chordata</taxon>
        <taxon>Craniata</taxon>
        <taxon>Vertebrata</taxon>
        <taxon>Euteleostomi</taxon>
        <taxon>Archelosauria</taxon>
        <taxon>Archosauria</taxon>
        <taxon>Dinosauria</taxon>
        <taxon>Saurischia</taxon>
        <taxon>Theropoda</taxon>
        <taxon>Coelurosauria</taxon>
        <taxon>Aves</taxon>
        <taxon>Neognathae</taxon>
        <taxon>Neoaves</taxon>
        <taxon>Charadriiformes</taxon>
        <taxon>Scolopacidae</taxon>
        <taxon>Limosa</taxon>
    </lineage>
</organism>
<dbReference type="InterPro" id="IPR010031">
    <property type="entry name" value="FAD_lactone_oxidase-like"/>
</dbReference>
<name>A0A2I0T3W2_LIMLA</name>
<dbReference type="OrthoDB" id="610608at2759"/>
<keyword evidence="2" id="KW-0812">Transmembrane</keyword>
<evidence type="ECO:0000256" key="1">
    <source>
        <dbReference type="ARBA" id="ARBA00023002"/>
    </source>
</evidence>
<dbReference type="Pfam" id="PF04030">
    <property type="entry name" value="ALO"/>
    <property type="match status" value="1"/>
</dbReference>
<dbReference type="AlphaFoldDB" id="A0A2I0T3W2"/>
<dbReference type="EMBL" id="KZ520396">
    <property type="protein sequence ID" value="PKU28482.1"/>
    <property type="molecule type" value="Genomic_DNA"/>
</dbReference>
<feature type="domain" description="D-arabinono-1,4-lactone oxidase C-terminal" evidence="3">
    <location>
        <begin position="84"/>
        <end position="189"/>
    </location>
</feature>
<reference evidence="5" key="1">
    <citation type="submission" date="2017-11" db="EMBL/GenBank/DDBJ databases">
        <authorList>
            <person name="Lima N.C."/>
            <person name="Parody-Merino A.M."/>
            <person name="Battley P.F."/>
            <person name="Fidler A.E."/>
            <person name="Prosdocimi F."/>
        </authorList>
    </citation>
    <scope>NUCLEOTIDE SEQUENCE [LARGE SCALE GENOMIC DNA]</scope>
</reference>
<keyword evidence="5" id="KW-1185">Reference proteome</keyword>
<proteinExistence type="predicted"/>
<keyword evidence="1" id="KW-0560">Oxidoreductase</keyword>
<evidence type="ECO:0000313" key="5">
    <source>
        <dbReference type="Proteomes" id="UP000233556"/>
    </source>
</evidence>
<keyword evidence="2" id="KW-0472">Membrane</keyword>
<dbReference type="GO" id="GO:0003885">
    <property type="term" value="F:D-arabinono-1,4-lactone oxidase activity"/>
    <property type="evidence" value="ECO:0007669"/>
    <property type="project" value="InterPro"/>
</dbReference>
<reference evidence="5" key="2">
    <citation type="submission" date="2017-12" db="EMBL/GenBank/DDBJ databases">
        <title>Genome sequence of the Bar-tailed Godwit (Limosa lapponica baueri).</title>
        <authorList>
            <person name="Lima N.C.B."/>
            <person name="Parody-Merino A.M."/>
            <person name="Battley P.F."/>
            <person name="Fidler A.E."/>
            <person name="Prosdocimi F."/>
        </authorList>
    </citation>
    <scope>NUCLEOTIDE SEQUENCE [LARGE SCALE GENOMIC DNA]</scope>
</reference>
<keyword evidence="2" id="KW-1133">Transmembrane helix</keyword>
<protein>
    <submittedName>
        <fullName evidence="4">L-gulonolactone oxidase-like</fullName>
    </submittedName>
</protein>
<dbReference type="InterPro" id="IPR007173">
    <property type="entry name" value="ALO_C"/>
</dbReference>
<dbReference type="GO" id="GO:0016020">
    <property type="term" value="C:membrane"/>
    <property type="evidence" value="ECO:0007669"/>
    <property type="project" value="InterPro"/>
</dbReference>
<evidence type="ECO:0000256" key="2">
    <source>
        <dbReference type="SAM" id="Phobius"/>
    </source>
</evidence>
<dbReference type="PANTHER" id="PTHR43762:SF8">
    <property type="entry name" value="L-GULONOLACTONE OXIDASE"/>
    <property type="match status" value="1"/>
</dbReference>
<gene>
    <name evidence="4" type="ORF">llap_21214</name>
</gene>
<feature type="transmembrane region" description="Helical" evidence="2">
    <location>
        <begin position="42"/>
        <end position="64"/>
    </location>
</feature>